<evidence type="ECO:0000259" key="5">
    <source>
        <dbReference type="PROSITE" id="PS51296"/>
    </source>
</evidence>
<dbReference type="SUPFAM" id="SSF50022">
    <property type="entry name" value="ISP domain"/>
    <property type="match status" value="1"/>
</dbReference>
<name>A0A382LUA4_9ZZZZ</name>
<evidence type="ECO:0000313" key="6">
    <source>
        <dbReference type="EMBL" id="SVC40314.1"/>
    </source>
</evidence>
<keyword evidence="1" id="KW-0001">2Fe-2S</keyword>
<keyword evidence="4" id="KW-0411">Iron-sulfur</keyword>
<accession>A0A382LUA4</accession>
<reference evidence="6" key="1">
    <citation type="submission" date="2018-05" db="EMBL/GenBank/DDBJ databases">
        <authorList>
            <person name="Lanie J.A."/>
            <person name="Ng W.-L."/>
            <person name="Kazmierczak K.M."/>
            <person name="Andrzejewski T.M."/>
            <person name="Davidsen T.M."/>
            <person name="Wayne K.J."/>
            <person name="Tettelin H."/>
            <person name="Glass J.I."/>
            <person name="Rusch D."/>
            <person name="Podicherti R."/>
            <person name="Tsui H.-C.T."/>
            <person name="Winkler M.E."/>
        </authorList>
    </citation>
    <scope>NUCLEOTIDE SEQUENCE</scope>
</reference>
<dbReference type="GO" id="GO:0046872">
    <property type="term" value="F:metal ion binding"/>
    <property type="evidence" value="ECO:0007669"/>
    <property type="project" value="UniProtKB-KW"/>
</dbReference>
<dbReference type="Pfam" id="PF00355">
    <property type="entry name" value="Rieske"/>
    <property type="match status" value="1"/>
</dbReference>
<evidence type="ECO:0000256" key="3">
    <source>
        <dbReference type="ARBA" id="ARBA00023004"/>
    </source>
</evidence>
<keyword evidence="2" id="KW-0479">Metal-binding</keyword>
<dbReference type="AlphaFoldDB" id="A0A382LUA4"/>
<evidence type="ECO:0000256" key="2">
    <source>
        <dbReference type="ARBA" id="ARBA00022723"/>
    </source>
</evidence>
<dbReference type="Gene3D" id="2.102.10.10">
    <property type="entry name" value="Rieske [2Fe-2S] iron-sulphur domain"/>
    <property type="match status" value="1"/>
</dbReference>
<gene>
    <name evidence="6" type="ORF">METZ01_LOCUS293168</name>
</gene>
<feature type="domain" description="Rieske" evidence="5">
    <location>
        <begin position="1"/>
        <end position="54"/>
    </location>
</feature>
<evidence type="ECO:0000256" key="4">
    <source>
        <dbReference type="ARBA" id="ARBA00023014"/>
    </source>
</evidence>
<dbReference type="InterPro" id="IPR017941">
    <property type="entry name" value="Rieske_2Fe-2S"/>
</dbReference>
<dbReference type="EMBL" id="UINC01089318">
    <property type="protein sequence ID" value="SVC40314.1"/>
    <property type="molecule type" value="Genomic_DNA"/>
</dbReference>
<organism evidence="6">
    <name type="scientific">marine metagenome</name>
    <dbReference type="NCBI Taxonomy" id="408172"/>
    <lineage>
        <taxon>unclassified sequences</taxon>
        <taxon>metagenomes</taxon>
        <taxon>ecological metagenomes</taxon>
    </lineage>
</organism>
<dbReference type="GO" id="GO:0051537">
    <property type="term" value="F:2 iron, 2 sulfur cluster binding"/>
    <property type="evidence" value="ECO:0007669"/>
    <property type="project" value="UniProtKB-KW"/>
</dbReference>
<protein>
    <recommendedName>
        <fullName evidence="5">Rieske domain-containing protein</fullName>
    </recommendedName>
</protein>
<dbReference type="InterPro" id="IPR036922">
    <property type="entry name" value="Rieske_2Fe-2S_sf"/>
</dbReference>
<sequence length="56" mass="5751">AGASLAEGDLEGDNVVCPWHYAEFSLETGAVGCPPAAAGVQCYKVVVEGEDLKVEV</sequence>
<dbReference type="PROSITE" id="PS51296">
    <property type="entry name" value="RIESKE"/>
    <property type="match status" value="1"/>
</dbReference>
<evidence type="ECO:0000256" key="1">
    <source>
        <dbReference type="ARBA" id="ARBA00022714"/>
    </source>
</evidence>
<feature type="non-terminal residue" evidence="6">
    <location>
        <position position="1"/>
    </location>
</feature>
<keyword evidence="3" id="KW-0408">Iron</keyword>
<proteinExistence type="predicted"/>